<dbReference type="InterPro" id="IPR051198">
    <property type="entry name" value="BchE-like"/>
</dbReference>
<name>A0A9D2PIG2_9FIRM</name>
<keyword evidence="4" id="KW-0408">Iron</keyword>
<protein>
    <submittedName>
        <fullName evidence="8">Aminotransferase class I/II-fold pyridoxal phosphate-dependent enzyme</fullName>
    </submittedName>
</protein>
<sequence>MNIILTAVNAKYIHSNLAVYSLRAYAKPYLDEIEIAEYTINQTTDFILMDLYKKQPDILCFSCYIWNIEYVTELIVEIKKLLPEVPIWLGGPEVSYDAAQVLESYPQVTGIMKGEGEETFLEVLDYYHGDKSDLSDILGLTYREDGQIRENPWRPVMDLSKVPFVYQDIGKFENKIIYYESSRGCPFSCSYCLSSVDKCLRFRNLDLVKKELQFFLDHRIPQVKFVDRTFNCNQKHAMAVWSYIYEHDNGVTNFHFEVAADILTEEETALLHKMRPGLVQLEIGVQSTNPATITEIHRKMDFQKVARIVRQINAGENVHQHLDLIAGLPYEGLESFQKSFDEVYAVRPEQLQLGFLKVLKGSYMAEHQKEYELIHKDKPPYEVLSTKWLSYDDVLMLKSVEEMVETFYNSGQFGYTIEHLERYFASAFKMYCRMGRFYEERGYHKRNHSRIGRYEILLEFIGTAVPEEELAYFRELLTFDLYLRENVKNRPVFAGNYTVEKEELFHLYDEVFPKEETLAGYAGKHQRKMIHIEKFQYDILSDKKEKRETMILLDYQKRNPLNHQAKVIRLPLKEGMDAKIKKYKIHLVIFCSPHNPTGRVWERWELEKAMGIFEKNECYVISDEIWADLTFSGYQHIPTQMVSEWARQHTIAAYAPSKTFNLAGMIGSYHIIYNPYLRDRVRTYGENTHYNNQNVLSMHAQIGAYSEQGYEWVEELRHVLEKNCRYACDFINQKIYGVDVSMPQGTYMIFLDCTKYCRETGKTLDDVIKAGWDVGIGWQDGRHFGGGCHIRMNLALPMSQIQKVCMRMSEYVF</sequence>
<dbReference type="GO" id="GO:0051539">
    <property type="term" value="F:4 iron, 4 sulfur cluster binding"/>
    <property type="evidence" value="ECO:0007669"/>
    <property type="project" value="UniProtKB-KW"/>
</dbReference>
<dbReference type="SUPFAM" id="SSF102114">
    <property type="entry name" value="Radical SAM enzymes"/>
    <property type="match status" value="1"/>
</dbReference>
<dbReference type="Pfam" id="PF00155">
    <property type="entry name" value="Aminotran_1_2"/>
    <property type="match status" value="1"/>
</dbReference>
<gene>
    <name evidence="8" type="ORF">H9754_04550</name>
</gene>
<evidence type="ECO:0000313" key="8">
    <source>
        <dbReference type="EMBL" id="HJC49839.1"/>
    </source>
</evidence>
<dbReference type="Gene3D" id="3.80.30.20">
    <property type="entry name" value="tm_1862 like domain"/>
    <property type="match status" value="1"/>
</dbReference>
<keyword evidence="8" id="KW-0808">Transferase</keyword>
<dbReference type="InterPro" id="IPR015421">
    <property type="entry name" value="PyrdxlP-dep_Trfase_major"/>
</dbReference>
<dbReference type="Pfam" id="PF13311">
    <property type="entry name" value="DUF4080"/>
    <property type="match status" value="1"/>
</dbReference>
<evidence type="ECO:0000256" key="4">
    <source>
        <dbReference type="ARBA" id="ARBA00023004"/>
    </source>
</evidence>
<dbReference type="SUPFAM" id="SSF53383">
    <property type="entry name" value="PLP-dependent transferases"/>
    <property type="match status" value="1"/>
</dbReference>
<dbReference type="InterPro" id="IPR006638">
    <property type="entry name" value="Elp3/MiaA/NifB-like_rSAM"/>
</dbReference>
<dbReference type="SFLD" id="SFLDS00029">
    <property type="entry name" value="Radical_SAM"/>
    <property type="match status" value="1"/>
</dbReference>
<dbReference type="InterPro" id="IPR007197">
    <property type="entry name" value="rSAM"/>
</dbReference>
<dbReference type="GO" id="GO:0046872">
    <property type="term" value="F:metal ion binding"/>
    <property type="evidence" value="ECO:0007669"/>
    <property type="project" value="UniProtKB-KW"/>
</dbReference>
<evidence type="ECO:0000256" key="1">
    <source>
        <dbReference type="ARBA" id="ARBA00001966"/>
    </source>
</evidence>
<dbReference type="GO" id="GO:0005829">
    <property type="term" value="C:cytosol"/>
    <property type="evidence" value="ECO:0007669"/>
    <property type="project" value="TreeGrafter"/>
</dbReference>
<dbReference type="SFLD" id="SFLDG01082">
    <property type="entry name" value="B12-binding_domain_containing"/>
    <property type="match status" value="1"/>
</dbReference>
<reference evidence="8" key="1">
    <citation type="journal article" date="2021" name="PeerJ">
        <title>Extensive microbial diversity within the chicken gut microbiome revealed by metagenomics and culture.</title>
        <authorList>
            <person name="Gilroy R."/>
            <person name="Ravi A."/>
            <person name="Getino M."/>
            <person name="Pursley I."/>
            <person name="Horton D.L."/>
            <person name="Alikhan N.F."/>
            <person name="Baker D."/>
            <person name="Gharbi K."/>
            <person name="Hall N."/>
            <person name="Watson M."/>
            <person name="Adriaenssens E.M."/>
            <person name="Foster-Nyarko E."/>
            <person name="Jarju S."/>
            <person name="Secka A."/>
            <person name="Antonio M."/>
            <person name="Oren A."/>
            <person name="Chaudhuri R.R."/>
            <person name="La Ragione R."/>
            <person name="Hildebrand F."/>
            <person name="Pallen M.J."/>
        </authorList>
    </citation>
    <scope>NUCLEOTIDE SEQUENCE</scope>
    <source>
        <strain evidence="8">ChiSjej3B21-8574</strain>
    </source>
</reference>
<dbReference type="GO" id="GO:0030170">
    <property type="term" value="F:pyridoxal phosphate binding"/>
    <property type="evidence" value="ECO:0007669"/>
    <property type="project" value="InterPro"/>
</dbReference>
<dbReference type="InterPro" id="IPR058240">
    <property type="entry name" value="rSAM_sf"/>
</dbReference>
<keyword evidence="3" id="KW-0479">Metal-binding</keyword>
<dbReference type="InterPro" id="IPR023404">
    <property type="entry name" value="rSAM_horseshoe"/>
</dbReference>
<dbReference type="Gene3D" id="3.40.50.280">
    <property type="entry name" value="Cobalamin-binding domain"/>
    <property type="match status" value="1"/>
</dbReference>
<dbReference type="PROSITE" id="PS51918">
    <property type="entry name" value="RADICAL_SAM"/>
    <property type="match status" value="1"/>
</dbReference>
<dbReference type="InterPro" id="IPR015424">
    <property type="entry name" value="PyrdxlP-dep_Trfase"/>
</dbReference>
<accession>A0A9D2PIG2</accession>
<dbReference type="Pfam" id="PF02310">
    <property type="entry name" value="B12-binding"/>
    <property type="match status" value="1"/>
</dbReference>
<keyword evidence="8" id="KW-0032">Aminotransferase</keyword>
<comment type="caution">
    <text evidence="8">The sequence shown here is derived from an EMBL/GenBank/DDBJ whole genome shotgun (WGS) entry which is preliminary data.</text>
</comment>
<dbReference type="InterPro" id="IPR025288">
    <property type="entry name" value="DUF4080"/>
</dbReference>
<dbReference type="AlphaFoldDB" id="A0A9D2PIG2"/>
<dbReference type="Gene3D" id="3.40.640.10">
    <property type="entry name" value="Type I PLP-dependent aspartate aminotransferase-like (Major domain)"/>
    <property type="match status" value="1"/>
</dbReference>
<dbReference type="CDD" id="cd02068">
    <property type="entry name" value="radical_SAM_B12_BD"/>
    <property type="match status" value="1"/>
</dbReference>
<feature type="domain" description="Radical SAM core" evidence="7">
    <location>
        <begin position="171"/>
        <end position="401"/>
    </location>
</feature>
<dbReference type="SFLD" id="SFLDG01123">
    <property type="entry name" value="methyltransferase_(Class_B)"/>
    <property type="match status" value="1"/>
</dbReference>
<dbReference type="Proteomes" id="UP000823904">
    <property type="component" value="Unassembled WGS sequence"/>
</dbReference>
<dbReference type="InterPro" id="IPR004839">
    <property type="entry name" value="Aminotransferase_I/II_large"/>
</dbReference>
<dbReference type="GO" id="GO:0031419">
    <property type="term" value="F:cobalamin binding"/>
    <property type="evidence" value="ECO:0007669"/>
    <property type="project" value="InterPro"/>
</dbReference>
<dbReference type="CDD" id="cd00609">
    <property type="entry name" value="AAT_like"/>
    <property type="match status" value="1"/>
</dbReference>
<dbReference type="PROSITE" id="PS51332">
    <property type="entry name" value="B12_BINDING"/>
    <property type="match status" value="1"/>
</dbReference>
<dbReference type="PANTHER" id="PTHR43409">
    <property type="entry name" value="ANAEROBIC MAGNESIUM-PROTOPORPHYRIN IX MONOMETHYL ESTER CYCLASE-RELATED"/>
    <property type="match status" value="1"/>
</dbReference>
<keyword evidence="2" id="KW-0949">S-adenosyl-L-methionine</keyword>
<reference evidence="8" key="2">
    <citation type="submission" date="2021-04" db="EMBL/GenBank/DDBJ databases">
        <authorList>
            <person name="Gilroy R."/>
        </authorList>
    </citation>
    <scope>NUCLEOTIDE SEQUENCE</scope>
    <source>
        <strain evidence="8">ChiSjej3B21-8574</strain>
    </source>
</reference>
<evidence type="ECO:0000259" key="6">
    <source>
        <dbReference type="PROSITE" id="PS51332"/>
    </source>
</evidence>
<dbReference type="InterPro" id="IPR034466">
    <property type="entry name" value="Methyltransferase_Class_B"/>
</dbReference>
<comment type="cofactor">
    <cofactor evidence="1">
        <name>[4Fe-4S] cluster</name>
        <dbReference type="ChEBI" id="CHEBI:49883"/>
    </cofactor>
</comment>
<organism evidence="8 9">
    <name type="scientific">Candidatus Anaerostipes avistercoris</name>
    <dbReference type="NCBI Taxonomy" id="2838462"/>
    <lineage>
        <taxon>Bacteria</taxon>
        <taxon>Bacillati</taxon>
        <taxon>Bacillota</taxon>
        <taxon>Clostridia</taxon>
        <taxon>Lachnospirales</taxon>
        <taxon>Lachnospiraceae</taxon>
        <taxon>Anaerostipes</taxon>
    </lineage>
</organism>
<dbReference type="InterPro" id="IPR006158">
    <property type="entry name" value="Cobalamin-bd"/>
</dbReference>
<evidence type="ECO:0000256" key="3">
    <source>
        <dbReference type="ARBA" id="ARBA00022723"/>
    </source>
</evidence>
<feature type="domain" description="B12-binding" evidence="6">
    <location>
        <begin position="1"/>
        <end position="134"/>
    </location>
</feature>
<dbReference type="Gene3D" id="3.90.1150.10">
    <property type="entry name" value="Aspartate Aminotransferase, domain 1"/>
    <property type="match status" value="1"/>
</dbReference>
<dbReference type="EMBL" id="DWWD01000020">
    <property type="protein sequence ID" value="HJC49839.1"/>
    <property type="molecule type" value="Genomic_DNA"/>
</dbReference>
<evidence type="ECO:0000256" key="2">
    <source>
        <dbReference type="ARBA" id="ARBA00022691"/>
    </source>
</evidence>
<dbReference type="SMART" id="SM00729">
    <property type="entry name" value="Elp3"/>
    <property type="match status" value="1"/>
</dbReference>
<dbReference type="InterPro" id="IPR036724">
    <property type="entry name" value="Cobalamin-bd_sf"/>
</dbReference>
<dbReference type="PANTHER" id="PTHR43409:SF16">
    <property type="entry name" value="SLR0320 PROTEIN"/>
    <property type="match status" value="1"/>
</dbReference>
<evidence type="ECO:0000256" key="5">
    <source>
        <dbReference type="ARBA" id="ARBA00023014"/>
    </source>
</evidence>
<keyword evidence="5" id="KW-0411">Iron-sulfur</keyword>
<dbReference type="InterPro" id="IPR015422">
    <property type="entry name" value="PyrdxlP-dep_Trfase_small"/>
</dbReference>
<evidence type="ECO:0000313" key="9">
    <source>
        <dbReference type="Proteomes" id="UP000823904"/>
    </source>
</evidence>
<dbReference type="SUPFAM" id="SSF52242">
    <property type="entry name" value="Cobalamin (vitamin B12)-binding domain"/>
    <property type="match status" value="1"/>
</dbReference>
<evidence type="ECO:0000259" key="7">
    <source>
        <dbReference type="PROSITE" id="PS51918"/>
    </source>
</evidence>
<dbReference type="Pfam" id="PF04055">
    <property type="entry name" value="Radical_SAM"/>
    <property type="match status" value="1"/>
</dbReference>
<dbReference type="GO" id="GO:0008483">
    <property type="term" value="F:transaminase activity"/>
    <property type="evidence" value="ECO:0007669"/>
    <property type="project" value="UniProtKB-KW"/>
</dbReference>
<proteinExistence type="predicted"/>